<reference evidence="6" key="1">
    <citation type="submission" date="2021-05" db="EMBL/GenBank/DDBJ databases">
        <title>Direct Submission.</title>
        <authorList>
            <person name="Li K."/>
            <person name="Gao J."/>
        </authorList>
    </citation>
    <scope>NUCLEOTIDE SEQUENCE [LARGE SCALE GENOMIC DNA]</scope>
    <source>
        <strain evidence="6">HDS12</strain>
    </source>
</reference>
<sequence length="330" mass="33984">MEGDARGILDPAAGLTRFRLDRHAPSERVARFVDRYWLASWNLTGRGPYNQRVLAHPVVNLVFTGGTATVHGPTTGVTERPLEGEGWALGVMFRPAGFRPFLGRPMNTIVDAALPASEVFGALCASEGGGGDPGAHGCSDRDGGCGPDGLLDAAAVPGANAALGRGGAPGANAVLSRGGVPGAGGAPGGSGVFDGAAPSGPLALMARVDRALAELLPADRHPAEDTRDAVERVAADPSVVNVSGLARREGMGVRLLQRRFADHVGLGPKAVIRRYRLYEAAERARKGAPPDWGSLAAELGFSDQSHLTREFTAVLGTPPARYAARATPGG</sequence>
<dbReference type="PROSITE" id="PS01124">
    <property type="entry name" value="HTH_ARAC_FAMILY_2"/>
    <property type="match status" value="1"/>
</dbReference>
<dbReference type="InterPro" id="IPR018060">
    <property type="entry name" value="HTH_AraC"/>
</dbReference>
<organism evidence="5 6">
    <name type="scientific">Nocardiopsis akebiae</name>
    <dbReference type="NCBI Taxonomy" id="2831968"/>
    <lineage>
        <taxon>Bacteria</taxon>
        <taxon>Bacillati</taxon>
        <taxon>Actinomycetota</taxon>
        <taxon>Actinomycetes</taxon>
        <taxon>Streptosporangiales</taxon>
        <taxon>Nocardiopsidaceae</taxon>
        <taxon>Nocardiopsis</taxon>
    </lineage>
</organism>
<feature type="domain" description="HTH araC/xylS-type" evidence="4">
    <location>
        <begin position="224"/>
        <end position="325"/>
    </location>
</feature>
<accession>A0ABX8CDU1</accession>
<dbReference type="PANTHER" id="PTHR46796:SF15">
    <property type="entry name" value="BLL1074 PROTEIN"/>
    <property type="match status" value="1"/>
</dbReference>
<dbReference type="SMART" id="SM00342">
    <property type="entry name" value="HTH_ARAC"/>
    <property type="match status" value="1"/>
</dbReference>
<evidence type="ECO:0000259" key="4">
    <source>
        <dbReference type="PROSITE" id="PS01124"/>
    </source>
</evidence>
<evidence type="ECO:0000313" key="6">
    <source>
        <dbReference type="Proteomes" id="UP000678016"/>
    </source>
</evidence>
<dbReference type="Gene3D" id="1.10.10.60">
    <property type="entry name" value="Homeodomain-like"/>
    <property type="match status" value="1"/>
</dbReference>
<dbReference type="InterPro" id="IPR046532">
    <property type="entry name" value="DUF6597"/>
</dbReference>
<keyword evidence="6" id="KW-1185">Reference proteome</keyword>
<dbReference type="InterPro" id="IPR050204">
    <property type="entry name" value="AraC_XylS_family_regulators"/>
</dbReference>
<evidence type="ECO:0000256" key="2">
    <source>
        <dbReference type="ARBA" id="ARBA00023125"/>
    </source>
</evidence>
<dbReference type="EMBL" id="CP074132">
    <property type="protein sequence ID" value="QUX31567.1"/>
    <property type="molecule type" value="Genomic_DNA"/>
</dbReference>
<evidence type="ECO:0000256" key="1">
    <source>
        <dbReference type="ARBA" id="ARBA00023015"/>
    </source>
</evidence>
<dbReference type="Pfam" id="PF12833">
    <property type="entry name" value="HTH_18"/>
    <property type="match status" value="1"/>
</dbReference>
<proteinExistence type="predicted"/>
<keyword evidence="2" id="KW-0238">DNA-binding</keyword>
<dbReference type="PANTHER" id="PTHR46796">
    <property type="entry name" value="HTH-TYPE TRANSCRIPTIONAL ACTIVATOR RHAS-RELATED"/>
    <property type="match status" value="1"/>
</dbReference>
<dbReference type="Pfam" id="PF20240">
    <property type="entry name" value="DUF6597"/>
    <property type="match status" value="1"/>
</dbReference>
<evidence type="ECO:0000313" key="5">
    <source>
        <dbReference type="EMBL" id="QUX31567.1"/>
    </source>
</evidence>
<keyword evidence="3" id="KW-0804">Transcription</keyword>
<dbReference type="Proteomes" id="UP000678016">
    <property type="component" value="Chromosome"/>
</dbReference>
<keyword evidence="1" id="KW-0805">Transcription regulation</keyword>
<evidence type="ECO:0000256" key="3">
    <source>
        <dbReference type="ARBA" id="ARBA00023163"/>
    </source>
</evidence>
<name>A0ABX8CDU1_9ACTN</name>
<gene>
    <name evidence="5" type="ORF">KGD83_02475</name>
</gene>
<protein>
    <submittedName>
        <fullName evidence="5">AraC family transcriptional regulator</fullName>
    </submittedName>
</protein>